<evidence type="ECO:0000256" key="2">
    <source>
        <dbReference type="ARBA" id="ARBA00016013"/>
    </source>
</evidence>
<reference evidence="5" key="1">
    <citation type="submission" date="2021-01" db="EMBL/GenBank/DDBJ databases">
        <title>Modified the classification status of verrucomicrobia.</title>
        <authorList>
            <person name="Feng X."/>
        </authorList>
    </citation>
    <scope>NUCLEOTIDE SEQUENCE</scope>
    <source>
        <strain evidence="5">KCTC 13126</strain>
    </source>
</reference>
<sequence length="170" mass="18325">MPIDSIAGAQSLENVSNLNSTGTAEERVEKKALGQQEFFKLLTTQLASQDPLEPMEDTAFIAQMASFSELEMTSNLTKSFDNFTKSQQLNSAQGYIGKMVSFPGEAPGLVTSVEYVNDEPLLFLDGKNTDGRSVNSITKIEPAPGGEISSSNQLKSLVEEIVNQVKGQDG</sequence>
<proteinExistence type="inferred from homology"/>
<dbReference type="Proteomes" id="UP000617628">
    <property type="component" value="Unassembled WGS sequence"/>
</dbReference>
<evidence type="ECO:0000256" key="4">
    <source>
        <dbReference type="ARBA" id="ARBA00024746"/>
    </source>
</evidence>
<name>A0A934VM36_9BACT</name>
<evidence type="ECO:0000313" key="6">
    <source>
        <dbReference type="Proteomes" id="UP000617628"/>
    </source>
</evidence>
<evidence type="ECO:0000313" key="5">
    <source>
        <dbReference type="EMBL" id="MBK1878436.1"/>
    </source>
</evidence>
<comment type="caution">
    <text evidence="5">The sequence shown here is derived from an EMBL/GenBank/DDBJ whole genome shotgun (WGS) entry which is preliminary data.</text>
</comment>
<dbReference type="InterPro" id="IPR005648">
    <property type="entry name" value="FlgD"/>
</dbReference>
<comment type="function">
    <text evidence="4">Required for flagellar hook formation. May act as a scaffolding protein.</text>
</comment>
<organism evidence="5 6">
    <name type="scientific">Pelagicoccus mobilis</name>
    <dbReference type="NCBI Taxonomy" id="415221"/>
    <lineage>
        <taxon>Bacteria</taxon>
        <taxon>Pseudomonadati</taxon>
        <taxon>Verrucomicrobiota</taxon>
        <taxon>Opitutia</taxon>
        <taxon>Puniceicoccales</taxon>
        <taxon>Pelagicoccaceae</taxon>
        <taxon>Pelagicoccus</taxon>
    </lineage>
</organism>
<dbReference type="EMBL" id="JAENIL010000030">
    <property type="protein sequence ID" value="MBK1878436.1"/>
    <property type="molecule type" value="Genomic_DNA"/>
</dbReference>
<dbReference type="Pfam" id="PF03963">
    <property type="entry name" value="FlgD"/>
    <property type="match status" value="1"/>
</dbReference>
<keyword evidence="3" id="KW-1005">Bacterial flagellum biogenesis</keyword>
<dbReference type="RefSeq" id="WP_200356647.1">
    <property type="nucleotide sequence ID" value="NZ_JAENIL010000030.1"/>
</dbReference>
<keyword evidence="6" id="KW-1185">Reference proteome</keyword>
<evidence type="ECO:0000256" key="3">
    <source>
        <dbReference type="ARBA" id="ARBA00022795"/>
    </source>
</evidence>
<protein>
    <recommendedName>
        <fullName evidence="2">Basal-body rod modification protein FlgD</fullName>
    </recommendedName>
</protein>
<accession>A0A934VM36</accession>
<gene>
    <name evidence="5" type="ORF">JIN87_16265</name>
</gene>
<evidence type="ECO:0000256" key="1">
    <source>
        <dbReference type="ARBA" id="ARBA00010577"/>
    </source>
</evidence>
<dbReference type="GO" id="GO:0044781">
    <property type="term" value="P:bacterial-type flagellum organization"/>
    <property type="evidence" value="ECO:0007669"/>
    <property type="project" value="UniProtKB-KW"/>
</dbReference>
<comment type="similarity">
    <text evidence="1">Belongs to the FlgD family.</text>
</comment>
<dbReference type="AlphaFoldDB" id="A0A934VM36"/>